<name>A0A4R3IAQ1_9GAMM</name>
<keyword evidence="6" id="KW-0067">ATP-binding</keyword>
<dbReference type="GO" id="GO:0046656">
    <property type="term" value="P:folic acid biosynthetic process"/>
    <property type="evidence" value="ECO:0007669"/>
    <property type="project" value="UniProtKB-KW"/>
</dbReference>
<dbReference type="EC" id="2.7.6.3" evidence="2"/>
<dbReference type="PANTHER" id="PTHR43071:SF2">
    <property type="entry name" value="2-AMINO-4-HYDROXY-6-HYDROXYMETHYLDIHYDROPTERIDINE PYROPHOSPHOKINASE"/>
    <property type="match status" value="1"/>
</dbReference>
<keyword evidence="10" id="KW-1185">Reference proteome</keyword>
<dbReference type="GO" id="GO:0003848">
    <property type="term" value="F:2-amino-4-hydroxy-6-hydroxymethyldihydropteridine diphosphokinase activity"/>
    <property type="evidence" value="ECO:0007669"/>
    <property type="project" value="UniProtKB-EC"/>
</dbReference>
<evidence type="ECO:0000259" key="8">
    <source>
        <dbReference type="Pfam" id="PF01288"/>
    </source>
</evidence>
<dbReference type="AlphaFoldDB" id="A0A4R3IAQ1"/>
<evidence type="ECO:0000256" key="5">
    <source>
        <dbReference type="ARBA" id="ARBA00022777"/>
    </source>
</evidence>
<accession>A0A4R3IAQ1</accession>
<evidence type="ECO:0000313" key="10">
    <source>
        <dbReference type="Proteomes" id="UP000295793"/>
    </source>
</evidence>
<dbReference type="GO" id="GO:0005524">
    <property type="term" value="F:ATP binding"/>
    <property type="evidence" value="ECO:0007669"/>
    <property type="project" value="UniProtKB-KW"/>
</dbReference>
<dbReference type="GO" id="GO:0046654">
    <property type="term" value="P:tetrahydrofolate biosynthetic process"/>
    <property type="evidence" value="ECO:0007669"/>
    <property type="project" value="UniProtKB-UniPathway"/>
</dbReference>
<comment type="pathway">
    <text evidence="1">Cofactor biosynthesis; tetrahydrofolate biosynthesis; 2-amino-4-hydroxy-6-hydroxymethyl-7,8-dihydropteridine diphosphate from 7,8-dihydroneopterin triphosphate: step 4/4.</text>
</comment>
<dbReference type="Pfam" id="PF01288">
    <property type="entry name" value="HPPK"/>
    <property type="match status" value="1"/>
</dbReference>
<keyword evidence="4" id="KW-0547">Nucleotide-binding</keyword>
<keyword evidence="7" id="KW-0289">Folate biosynthesis</keyword>
<keyword evidence="5 9" id="KW-0418">Kinase</keyword>
<evidence type="ECO:0000256" key="2">
    <source>
        <dbReference type="ARBA" id="ARBA00013253"/>
    </source>
</evidence>
<dbReference type="PANTHER" id="PTHR43071">
    <property type="entry name" value="2-AMINO-4-HYDROXY-6-HYDROXYMETHYLDIHYDROPTERIDINE PYROPHOSPHOKINASE"/>
    <property type="match status" value="1"/>
</dbReference>
<organism evidence="9 10">
    <name type="scientific">Reinekea marinisedimentorum</name>
    <dbReference type="NCBI Taxonomy" id="230495"/>
    <lineage>
        <taxon>Bacteria</taxon>
        <taxon>Pseudomonadati</taxon>
        <taxon>Pseudomonadota</taxon>
        <taxon>Gammaproteobacteria</taxon>
        <taxon>Oceanospirillales</taxon>
        <taxon>Saccharospirillaceae</taxon>
        <taxon>Reinekea</taxon>
    </lineage>
</organism>
<dbReference type="InterPro" id="IPR000550">
    <property type="entry name" value="Hppk"/>
</dbReference>
<evidence type="ECO:0000256" key="1">
    <source>
        <dbReference type="ARBA" id="ARBA00005051"/>
    </source>
</evidence>
<reference evidence="9 10" key="1">
    <citation type="submission" date="2019-03" db="EMBL/GenBank/DDBJ databases">
        <title>Genomic Encyclopedia of Archaeal and Bacterial Type Strains, Phase II (KMG-II): from individual species to whole genera.</title>
        <authorList>
            <person name="Goeker M."/>
        </authorList>
    </citation>
    <scope>NUCLEOTIDE SEQUENCE [LARGE SCALE GENOMIC DNA]</scope>
    <source>
        <strain evidence="9 10">DSM 15388</strain>
    </source>
</reference>
<dbReference type="UniPathway" id="UPA00077">
    <property type="reaction ID" value="UER00155"/>
</dbReference>
<dbReference type="SUPFAM" id="SSF55083">
    <property type="entry name" value="6-hydroxymethyl-7,8-dihydropterin pyrophosphokinase, HPPK"/>
    <property type="match status" value="1"/>
</dbReference>
<feature type="domain" description="7,8-dihydro-6-hydroxymethylpterin-pyrophosphokinase" evidence="8">
    <location>
        <begin position="13"/>
        <end position="136"/>
    </location>
</feature>
<dbReference type="GO" id="GO:0016301">
    <property type="term" value="F:kinase activity"/>
    <property type="evidence" value="ECO:0007669"/>
    <property type="project" value="UniProtKB-KW"/>
</dbReference>
<evidence type="ECO:0000256" key="4">
    <source>
        <dbReference type="ARBA" id="ARBA00022741"/>
    </source>
</evidence>
<dbReference type="InterPro" id="IPR035907">
    <property type="entry name" value="Hppk_sf"/>
</dbReference>
<evidence type="ECO:0000256" key="6">
    <source>
        <dbReference type="ARBA" id="ARBA00022840"/>
    </source>
</evidence>
<dbReference type="CDD" id="cd00483">
    <property type="entry name" value="HPPK"/>
    <property type="match status" value="1"/>
</dbReference>
<evidence type="ECO:0000313" key="9">
    <source>
        <dbReference type="EMBL" id="TCS43054.1"/>
    </source>
</evidence>
<evidence type="ECO:0000256" key="3">
    <source>
        <dbReference type="ARBA" id="ARBA00022679"/>
    </source>
</evidence>
<dbReference type="OrthoDB" id="9790168at2"/>
<dbReference type="Proteomes" id="UP000295793">
    <property type="component" value="Unassembled WGS sequence"/>
</dbReference>
<dbReference type="RefSeq" id="WP_132699639.1">
    <property type="nucleotide sequence ID" value="NZ_SLZR01000002.1"/>
</dbReference>
<sequence length="173" mass="19439">MTGQSLNKQQVALSLGSNVDRYRNINAGLKALHEQFGALDCSPVYESASVGFDGSPFLNMVAVICTDLSLTELIARLKQIEDDHGRDRRSPKFSPRTLDIDVVTYGAQAGVVEGIELPRPELFFNAFVTLPLSRLLPGQTVPGKDYTFLQLWQEQGNRQQWLQEVEFRFSYLD</sequence>
<dbReference type="Gene3D" id="3.30.70.560">
    <property type="entry name" value="7,8-Dihydro-6-hydroxymethylpterin-pyrophosphokinase HPPK"/>
    <property type="match status" value="1"/>
</dbReference>
<dbReference type="NCBIfam" id="TIGR01498">
    <property type="entry name" value="folK"/>
    <property type="match status" value="1"/>
</dbReference>
<proteinExistence type="predicted"/>
<gene>
    <name evidence="9" type="ORF">BCF53_10277</name>
</gene>
<dbReference type="EMBL" id="SLZR01000002">
    <property type="protein sequence ID" value="TCS43054.1"/>
    <property type="molecule type" value="Genomic_DNA"/>
</dbReference>
<evidence type="ECO:0000256" key="7">
    <source>
        <dbReference type="ARBA" id="ARBA00022909"/>
    </source>
</evidence>
<comment type="caution">
    <text evidence="9">The sequence shown here is derived from an EMBL/GenBank/DDBJ whole genome shotgun (WGS) entry which is preliminary data.</text>
</comment>
<protein>
    <recommendedName>
        <fullName evidence="2">2-amino-4-hydroxy-6-hydroxymethyldihydropteridine diphosphokinase</fullName>
        <ecNumber evidence="2">2.7.6.3</ecNumber>
    </recommendedName>
</protein>
<keyword evidence="3" id="KW-0808">Transferase</keyword>